<proteinExistence type="inferred from homology"/>
<evidence type="ECO:0000256" key="4">
    <source>
        <dbReference type="SAM" id="MobiDB-lite"/>
    </source>
</evidence>
<dbReference type="PROSITE" id="PS51257">
    <property type="entry name" value="PROKAR_LIPOPROTEIN"/>
    <property type="match status" value="1"/>
</dbReference>
<reference evidence="5 6" key="1">
    <citation type="journal article" date="2019" name="Int. J. Syst. Evol. Microbiol.">
        <title>The Global Catalogue of Microorganisms (GCM) 10K type strain sequencing project: providing services to taxonomists for standard genome sequencing and annotation.</title>
        <authorList>
            <consortium name="The Broad Institute Genomics Platform"/>
            <consortium name="The Broad Institute Genome Sequencing Center for Infectious Disease"/>
            <person name="Wu L."/>
            <person name="Ma J."/>
        </authorList>
    </citation>
    <scope>NUCLEOTIDE SEQUENCE [LARGE SCALE GENOMIC DNA]</scope>
    <source>
        <strain evidence="5 6">CGMCC 1.10390</strain>
    </source>
</reference>
<keyword evidence="3" id="KW-0732">Signal</keyword>
<feature type="region of interest" description="Disordered" evidence="4">
    <location>
        <begin position="27"/>
        <end position="74"/>
    </location>
</feature>
<dbReference type="Gene3D" id="3.40.190.10">
    <property type="entry name" value="Periplasmic binding protein-like II"/>
    <property type="match status" value="2"/>
</dbReference>
<dbReference type="PANTHER" id="PTHR30061:SF50">
    <property type="entry name" value="MALTOSE_MALTODEXTRIN-BINDING PERIPLASMIC PROTEIN"/>
    <property type="match status" value="1"/>
</dbReference>
<dbReference type="Proteomes" id="UP001597034">
    <property type="component" value="Unassembled WGS sequence"/>
</dbReference>
<comment type="similarity">
    <text evidence="1">Belongs to the bacterial solute-binding protein 1 family.</text>
</comment>
<keyword evidence="6" id="KW-1185">Reference proteome</keyword>
<comment type="caution">
    <text evidence="5">The sequence shown here is derived from an EMBL/GenBank/DDBJ whole genome shotgun (WGS) entry which is preliminary data.</text>
</comment>
<dbReference type="SUPFAM" id="SSF53850">
    <property type="entry name" value="Periplasmic binding protein-like II"/>
    <property type="match status" value="1"/>
</dbReference>
<evidence type="ECO:0000256" key="3">
    <source>
        <dbReference type="ARBA" id="ARBA00022729"/>
    </source>
</evidence>
<accession>A0ABD6DFN1</accession>
<evidence type="ECO:0000313" key="5">
    <source>
        <dbReference type="EMBL" id="MFD1645094.1"/>
    </source>
</evidence>
<organism evidence="5 6">
    <name type="scientific">Haloarchaeobius litoreus</name>
    <dbReference type="NCBI Taxonomy" id="755306"/>
    <lineage>
        <taxon>Archaea</taxon>
        <taxon>Methanobacteriati</taxon>
        <taxon>Methanobacteriota</taxon>
        <taxon>Stenosarchaea group</taxon>
        <taxon>Halobacteria</taxon>
        <taxon>Halobacteriales</taxon>
        <taxon>Halorubellaceae</taxon>
        <taxon>Haloarchaeobius</taxon>
    </lineage>
</organism>
<evidence type="ECO:0000256" key="1">
    <source>
        <dbReference type="ARBA" id="ARBA00008520"/>
    </source>
</evidence>
<dbReference type="InterPro" id="IPR006059">
    <property type="entry name" value="SBP"/>
</dbReference>
<dbReference type="PANTHER" id="PTHR30061">
    <property type="entry name" value="MALTOSE-BINDING PERIPLASMIC PROTEIN"/>
    <property type="match status" value="1"/>
</dbReference>
<gene>
    <name evidence="5" type="ORF">ACFSBL_05300</name>
</gene>
<evidence type="ECO:0000256" key="2">
    <source>
        <dbReference type="ARBA" id="ARBA00022448"/>
    </source>
</evidence>
<evidence type="ECO:0000313" key="6">
    <source>
        <dbReference type="Proteomes" id="UP001597034"/>
    </source>
</evidence>
<dbReference type="Pfam" id="PF13416">
    <property type="entry name" value="SBP_bac_8"/>
    <property type="match status" value="1"/>
</dbReference>
<dbReference type="AlphaFoldDB" id="A0ABD6DFN1"/>
<keyword evidence="2" id="KW-0813">Transport</keyword>
<name>A0ABD6DFN1_9EURY</name>
<dbReference type="RefSeq" id="WP_256400330.1">
    <property type="nucleotide sequence ID" value="NZ_JANHJR010000002.1"/>
</dbReference>
<dbReference type="EMBL" id="JBHUDO010000001">
    <property type="protein sequence ID" value="MFD1645094.1"/>
    <property type="molecule type" value="Genomic_DNA"/>
</dbReference>
<protein>
    <submittedName>
        <fullName evidence="5">Extracellular solute-binding protein</fullName>
    </submittedName>
</protein>
<sequence>MSQHRRKLLAKMAATAALGSVAGCLGVQESGESNTEEPDESTETTTSGDSDDSDGSNEQESLPMLEPENSGGSATLWHARREAERRSLQDQVSRFNDDYDQSVSADEVAELGTRTETAIPAGQGPHSFDHAHDWAGKYYQNGWVVDESDSLRLDLSEYFTEVAAQAAQFDGATVGLPYAAETVGLVYNTEMVDEPPETVSEMRSIMDEHHAPSEGTYGLSYPVDPYFVSAWVHAFGGFYYDDANDELGLENDATVEGLQYYMDNFAPYMPDSPDYGAQADVFKQGRAPFAINGPWFLGSAADAGIDTGVAPLPAADGSEPSPYTGVKLLFFSKKMGSGADADATASREFAEWYTTNTDVLRTLAEEHSYIPVHRDLADSDDLPDTVGGYAAAVQQGYAMPTNPKMQGVWGPVGDAITRVYNGQAEPAGALSTAADEVRDNWNS</sequence>